<protein>
    <submittedName>
        <fullName evidence="2">Uncharacterized protein</fullName>
    </submittedName>
</protein>
<evidence type="ECO:0000313" key="2">
    <source>
        <dbReference type="EMBL" id="HGU40707.1"/>
    </source>
</evidence>
<feature type="transmembrane region" description="Helical" evidence="1">
    <location>
        <begin position="92"/>
        <end position="113"/>
    </location>
</feature>
<keyword evidence="1" id="KW-0812">Transmembrane</keyword>
<keyword evidence="1" id="KW-1133">Transmembrane helix</keyword>
<name>A0A7C4VU79_9BACT</name>
<keyword evidence="1" id="KW-0472">Membrane</keyword>
<organism evidence="2">
    <name type="scientific">Fervidobacterium thailandense</name>
    <dbReference type="NCBI Taxonomy" id="1008305"/>
    <lineage>
        <taxon>Bacteria</taxon>
        <taxon>Thermotogati</taxon>
        <taxon>Thermotogota</taxon>
        <taxon>Thermotogae</taxon>
        <taxon>Thermotogales</taxon>
        <taxon>Fervidobacteriaceae</taxon>
        <taxon>Fervidobacterium</taxon>
    </lineage>
</organism>
<reference evidence="2" key="1">
    <citation type="journal article" date="2020" name="mSystems">
        <title>Genome- and Community-Level Interaction Insights into Carbon Utilization and Element Cycling Functions of Hydrothermarchaeota in Hydrothermal Sediment.</title>
        <authorList>
            <person name="Zhou Z."/>
            <person name="Liu Y."/>
            <person name="Xu W."/>
            <person name="Pan J."/>
            <person name="Luo Z.H."/>
            <person name="Li M."/>
        </authorList>
    </citation>
    <scope>NUCLEOTIDE SEQUENCE [LARGE SCALE GENOMIC DNA]</scope>
    <source>
        <strain evidence="2">SpSt-609</strain>
    </source>
</reference>
<accession>A0A7C4VU79</accession>
<feature type="transmembrane region" description="Helical" evidence="1">
    <location>
        <begin position="29"/>
        <end position="46"/>
    </location>
</feature>
<dbReference type="EMBL" id="DSZY01000028">
    <property type="protein sequence ID" value="HGU40707.1"/>
    <property type="molecule type" value="Genomic_DNA"/>
</dbReference>
<feature type="transmembrane region" description="Helical" evidence="1">
    <location>
        <begin position="58"/>
        <end position="80"/>
    </location>
</feature>
<proteinExistence type="predicted"/>
<sequence>MRSVAVKQSLMMFLGFITSIAYINDGEFTFGLVLVVFSSVFLLGIFERKTMSFSYKIAHLYVGSILMMIATGYLILTFAFSHFNLLVGEPSLRLSIPDFLLILTGIMSLFNVISLKKAVTREKTP</sequence>
<gene>
    <name evidence="2" type="ORF">ENT77_05870</name>
</gene>
<evidence type="ECO:0000256" key="1">
    <source>
        <dbReference type="SAM" id="Phobius"/>
    </source>
</evidence>
<feature type="transmembrane region" description="Helical" evidence="1">
    <location>
        <begin position="5"/>
        <end position="23"/>
    </location>
</feature>
<dbReference type="AlphaFoldDB" id="A0A7C4VU79"/>
<comment type="caution">
    <text evidence="2">The sequence shown here is derived from an EMBL/GenBank/DDBJ whole genome shotgun (WGS) entry which is preliminary data.</text>
</comment>